<sequence>MRGIAPGPWACFLENEVVLNGTEVLGTIWVGFGTYVNRGGLIRSYVEIGRYCSIGRGVTIGMGVHALHHLSTSPFFKISEPMSQSHLASEDPKRRVVVGNDVWIGDDVKIASGVRIGHGAVIAAGAVVTKDVPDYAIVGGVPARLIRERFDKEITDRLLASRWWELEPAVLRELVDGDVNASLDRLEQADLPRAEAKYRRFTPPPAK</sequence>
<reference evidence="4" key="1">
    <citation type="submission" date="2016-10" db="EMBL/GenBank/DDBJ databases">
        <authorList>
            <person name="Varghese N."/>
        </authorList>
    </citation>
    <scope>NUCLEOTIDE SEQUENCE [LARGE SCALE GENOMIC DNA]</scope>
    <source>
        <strain evidence="4">DSM 24868</strain>
    </source>
</reference>
<evidence type="ECO:0000313" key="3">
    <source>
        <dbReference type="EMBL" id="SEJ48947.1"/>
    </source>
</evidence>
<dbReference type="Gene3D" id="2.160.10.10">
    <property type="entry name" value="Hexapeptide repeat proteins"/>
    <property type="match status" value="1"/>
</dbReference>
<dbReference type="PANTHER" id="PTHR43300">
    <property type="entry name" value="ACETYLTRANSFERASE"/>
    <property type="match status" value="1"/>
</dbReference>
<dbReference type="EMBL" id="FNZI01000004">
    <property type="protein sequence ID" value="SEJ48947.1"/>
    <property type="molecule type" value="Genomic_DNA"/>
</dbReference>
<dbReference type="InterPro" id="IPR001451">
    <property type="entry name" value="Hexapep"/>
</dbReference>
<dbReference type="SUPFAM" id="SSF51161">
    <property type="entry name" value="Trimeric LpxA-like enzymes"/>
    <property type="match status" value="1"/>
</dbReference>
<keyword evidence="1 3" id="KW-0808">Transferase</keyword>
<dbReference type="InterPro" id="IPR011004">
    <property type="entry name" value="Trimer_LpxA-like_sf"/>
</dbReference>
<dbReference type="CDD" id="cd03349">
    <property type="entry name" value="LbH_XAT"/>
    <property type="match status" value="1"/>
</dbReference>
<dbReference type="PANTHER" id="PTHR43300:SF11">
    <property type="entry name" value="ACETYLTRANSFERASE RV3034C-RELATED"/>
    <property type="match status" value="1"/>
</dbReference>
<dbReference type="InterPro" id="IPR018357">
    <property type="entry name" value="Hexapep_transf_CS"/>
</dbReference>
<protein>
    <submittedName>
        <fullName evidence="3">Acetyltransferase (Isoleucine patch superfamily)</fullName>
    </submittedName>
</protein>
<gene>
    <name evidence="3" type="ORF">SAMN05421637_1986</name>
</gene>
<evidence type="ECO:0000256" key="2">
    <source>
        <dbReference type="ARBA" id="ARBA00022737"/>
    </source>
</evidence>
<proteinExistence type="predicted"/>
<keyword evidence="4" id="KW-1185">Reference proteome</keyword>
<organism evidence="3 4">
    <name type="scientific">Demequina mangrovi</name>
    <dbReference type="NCBI Taxonomy" id="1043493"/>
    <lineage>
        <taxon>Bacteria</taxon>
        <taxon>Bacillati</taxon>
        <taxon>Actinomycetota</taxon>
        <taxon>Actinomycetes</taxon>
        <taxon>Micrococcales</taxon>
        <taxon>Demequinaceae</taxon>
        <taxon>Demequina</taxon>
    </lineage>
</organism>
<dbReference type="Proteomes" id="UP000183315">
    <property type="component" value="Unassembled WGS sequence"/>
</dbReference>
<name>A0A1H6ZBY5_9MICO</name>
<keyword evidence="2" id="KW-0677">Repeat</keyword>
<dbReference type="GO" id="GO:0016740">
    <property type="term" value="F:transferase activity"/>
    <property type="evidence" value="ECO:0007669"/>
    <property type="project" value="UniProtKB-KW"/>
</dbReference>
<dbReference type="PROSITE" id="PS00101">
    <property type="entry name" value="HEXAPEP_TRANSFERASES"/>
    <property type="match status" value="1"/>
</dbReference>
<accession>A0A1H6ZBY5</accession>
<dbReference type="InterPro" id="IPR050179">
    <property type="entry name" value="Trans_hexapeptide_repeat"/>
</dbReference>
<dbReference type="AlphaFoldDB" id="A0A1H6ZBY5"/>
<evidence type="ECO:0000256" key="1">
    <source>
        <dbReference type="ARBA" id="ARBA00022679"/>
    </source>
</evidence>
<dbReference type="STRING" id="1043493.SAMN05421637_1986"/>
<evidence type="ECO:0000313" key="4">
    <source>
        <dbReference type="Proteomes" id="UP000183315"/>
    </source>
</evidence>
<dbReference type="Pfam" id="PF00132">
    <property type="entry name" value="Hexapep"/>
    <property type="match status" value="1"/>
</dbReference>